<dbReference type="Pfam" id="PF00534">
    <property type="entry name" value="Glycos_transf_1"/>
    <property type="match status" value="1"/>
</dbReference>
<dbReference type="Proteomes" id="UP000223060">
    <property type="component" value="Chromosome"/>
</dbReference>
<dbReference type="PANTHER" id="PTHR12526:SF640">
    <property type="entry name" value="COLANIC ACID BIOSYNTHESIS GLYCOSYLTRANSFERASE WCAL-RELATED"/>
    <property type="match status" value="1"/>
</dbReference>
<dbReference type="Gene3D" id="3.40.50.2000">
    <property type="entry name" value="Glycogen Phosphorylase B"/>
    <property type="match status" value="2"/>
</dbReference>
<dbReference type="KEGG" id="lwi:UE46_14045"/>
<evidence type="ECO:0000256" key="1">
    <source>
        <dbReference type="ARBA" id="ARBA00009481"/>
    </source>
</evidence>
<keyword evidence="3" id="KW-0808">Transferase</keyword>
<feature type="domain" description="Glycosyl transferase family 1" evidence="4">
    <location>
        <begin position="224"/>
        <end position="381"/>
    </location>
</feature>
<organism evidence="5 6">
    <name type="scientific">Listeria weihenstephanensis</name>
    <dbReference type="NCBI Taxonomy" id="1006155"/>
    <lineage>
        <taxon>Bacteria</taxon>
        <taxon>Bacillati</taxon>
        <taxon>Bacillota</taxon>
        <taxon>Bacilli</taxon>
        <taxon>Bacillales</taxon>
        <taxon>Listeriaceae</taxon>
        <taxon>Listeria</taxon>
    </lineage>
</organism>
<keyword evidence="2" id="KW-0328">Glycosyltransferase</keyword>
<dbReference type="AlphaFoldDB" id="A0A1S7FX65"/>
<evidence type="ECO:0000256" key="3">
    <source>
        <dbReference type="ARBA" id="ARBA00022679"/>
    </source>
</evidence>
<dbReference type="PANTHER" id="PTHR12526">
    <property type="entry name" value="GLYCOSYLTRANSFERASE"/>
    <property type="match status" value="1"/>
</dbReference>
<sequence>MKVLFLISSFPKLSETFILNQITGFIDRGIDVEIVAWNKVENKKDHPQVAAYNLLEKTHFLNFPTSRGKRFTGGLQLFFKHVWRSPKAVFSAFNYKKYGKMIFTLRFLYALPFFMKKEKYDAVICHYGPNGSVAAFLKEQNLLPEKTLVFFHGHDITSFVDKMGSHVYESLLDSDITLLPVNELFANKLLEIGADPNKIQIHHMGIDLNEYGLVSLGPIGEITQFLSIGRLTEKKGMDVAIKAMAEMKKRGFKVSLDIIGEGELRAELETLIETEGLQQEVTLLGWQSQGEINLAIAEANIILQLSKTASNGDKEGIPVVLMEAMGRGKLIVSTEHSGIPELIKNDVNGWLVPENDVVKAVEKIIEIKNNQDQWKLISLNARATIQEQFNIMTLNDQLDLYSRTN</sequence>
<name>A0A1S7FX65_9LIST</name>
<keyword evidence="6" id="KW-1185">Reference proteome</keyword>
<dbReference type="GO" id="GO:0016757">
    <property type="term" value="F:glycosyltransferase activity"/>
    <property type="evidence" value="ECO:0007669"/>
    <property type="project" value="UniProtKB-KW"/>
</dbReference>
<dbReference type="EMBL" id="CP011102">
    <property type="protein sequence ID" value="AQY52031.1"/>
    <property type="molecule type" value="Genomic_DNA"/>
</dbReference>
<dbReference type="InterPro" id="IPR001296">
    <property type="entry name" value="Glyco_trans_1"/>
</dbReference>
<dbReference type="RefSeq" id="WP_036061203.1">
    <property type="nucleotide sequence ID" value="NZ_CP011102.1"/>
</dbReference>
<proteinExistence type="inferred from homology"/>
<protein>
    <recommendedName>
        <fullName evidence="4">Glycosyl transferase family 1 domain-containing protein</fullName>
    </recommendedName>
</protein>
<evidence type="ECO:0000313" key="5">
    <source>
        <dbReference type="EMBL" id="AQY52031.1"/>
    </source>
</evidence>
<gene>
    <name evidence="5" type="ORF">UE46_14045</name>
</gene>
<evidence type="ECO:0000259" key="4">
    <source>
        <dbReference type="Pfam" id="PF00534"/>
    </source>
</evidence>
<dbReference type="SUPFAM" id="SSF53756">
    <property type="entry name" value="UDP-Glycosyltransferase/glycogen phosphorylase"/>
    <property type="match status" value="1"/>
</dbReference>
<accession>A0A1S7FX65</accession>
<evidence type="ECO:0000256" key="2">
    <source>
        <dbReference type="ARBA" id="ARBA00022676"/>
    </source>
</evidence>
<reference evidence="6" key="1">
    <citation type="submission" date="2015-03" db="EMBL/GenBank/DDBJ databases">
        <authorList>
            <person name="Ferrari E."/>
            <person name="Walter M.C."/>
            <person name="Huptas C."/>
            <person name="Scherer S."/>
            <person name="Mueller-Herbst S."/>
        </authorList>
    </citation>
    <scope>NUCLEOTIDE SEQUENCE [LARGE SCALE GENOMIC DNA]</scope>
    <source>
        <strain evidence="6">LWP01</strain>
    </source>
</reference>
<comment type="similarity">
    <text evidence="1">Belongs to the glycosyltransferase group 1 family. Glycosyltransferase 4 subfamily.</text>
</comment>
<evidence type="ECO:0000313" key="6">
    <source>
        <dbReference type="Proteomes" id="UP000223060"/>
    </source>
</evidence>